<sequence length="291" mass="30426">MPKKNMNRAVPLGILLGGILALGGCAAAPSAPGTAAAPSGTLSGFEGVTATLNADYSITLPLDEYTLTDAEQIRADQAYSIQLDSCLSLSGYSYAAARADWSSVRPMDDRQFGFWATELAAEQGYAVPPDPREEAMGIDVPTFGDPRYDTAVDACNQTMMEWIAAQDALTRDSSGVVGSIHQIATGGAAADPRTSEALHDQELCLRDAGLTITVEDGRPQIEDSTEEAAEGKRIAGIQAGCAASTGSVQRQADVVAQYQAQQIEQHSAELVEARAAKDVFLAEVATIIAGG</sequence>
<keyword evidence="3" id="KW-1185">Reference proteome</keyword>
<evidence type="ECO:0000256" key="1">
    <source>
        <dbReference type="SAM" id="SignalP"/>
    </source>
</evidence>
<dbReference type="AlphaFoldDB" id="A0A543I5S4"/>
<comment type="caution">
    <text evidence="2">The sequence shown here is derived from an EMBL/GenBank/DDBJ whole genome shotgun (WGS) entry which is preliminary data.</text>
</comment>
<accession>A0A543I5S4</accession>
<dbReference type="OrthoDB" id="5119598at2"/>
<organism evidence="2 3">
    <name type="scientific">Klugiella xanthotipulae</name>
    <dbReference type="NCBI Taxonomy" id="244735"/>
    <lineage>
        <taxon>Bacteria</taxon>
        <taxon>Bacillati</taxon>
        <taxon>Actinomycetota</taxon>
        <taxon>Actinomycetes</taxon>
        <taxon>Micrococcales</taxon>
        <taxon>Microbacteriaceae</taxon>
        <taxon>Klugiella</taxon>
    </lineage>
</organism>
<dbReference type="EMBL" id="VFPN01000001">
    <property type="protein sequence ID" value="TQM65928.1"/>
    <property type="molecule type" value="Genomic_DNA"/>
</dbReference>
<name>A0A543I5S4_9MICO</name>
<evidence type="ECO:0000313" key="2">
    <source>
        <dbReference type="EMBL" id="TQM65928.1"/>
    </source>
</evidence>
<evidence type="ECO:0000313" key="3">
    <source>
        <dbReference type="Proteomes" id="UP000318331"/>
    </source>
</evidence>
<gene>
    <name evidence="2" type="ORF">FB466_0748</name>
</gene>
<feature type="signal peptide" evidence="1">
    <location>
        <begin position="1"/>
        <end position="27"/>
    </location>
</feature>
<keyword evidence="1" id="KW-0732">Signal</keyword>
<feature type="chain" id="PRO_5039685356" description="Secreted protein" evidence="1">
    <location>
        <begin position="28"/>
        <end position="291"/>
    </location>
</feature>
<evidence type="ECO:0008006" key="4">
    <source>
        <dbReference type="Google" id="ProtNLM"/>
    </source>
</evidence>
<reference evidence="2 3" key="1">
    <citation type="submission" date="2019-06" db="EMBL/GenBank/DDBJ databases">
        <title>Sequencing the genomes of 1000 actinobacteria strains.</title>
        <authorList>
            <person name="Klenk H.-P."/>
        </authorList>
    </citation>
    <scope>NUCLEOTIDE SEQUENCE [LARGE SCALE GENOMIC DNA]</scope>
    <source>
        <strain evidence="2 3">DSM 18031</strain>
    </source>
</reference>
<proteinExistence type="predicted"/>
<dbReference type="Proteomes" id="UP000318331">
    <property type="component" value="Unassembled WGS sequence"/>
</dbReference>
<dbReference type="PROSITE" id="PS51257">
    <property type="entry name" value="PROKAR_LIPOPROTEIN"/>
    <property type="match status" value="1"/>
</dbReference>
<dbReference type="RefSeq" id="WP_141915910.1">
    <property type="nucleotide sequence ID" value="NZ_BAAAYS010000026.1"/>
</dbReference>
<protein>
    <recommendedName>
        <fullName evidence="4">Secreted protein</fullName>
    </recommendedName>
</protein>